<proteinExistence type="predicted"/>
<dbReference type="AlphaFoldDB" id="A0A2A8PT59"/>
<dbReference type="EMBL" id="NTWE01000035">
    <property type="protein sequence ID" value="PEV99563.1"/>
    <property type="molecule type" value="Genomic_DNA"/>
</dbReference>
<accession>A0A2A8PT59</accession>
<reference evidence="1 2" key="1">
    <citation type="submission" date="2017-09" db="EMBL/GenBank/DDBJ databases">
        <title>Large-scale bioinformatics analysis of Bacillus genomes uncovers conserved roles of natural products in bacterial physiology.</title>
        <authorList>
            <consortium name="Agbiome Team Llc"/>
            <person name="Bleich R.M."/>
            <person name="Grubbs K.J."/>
            <person name="Santa Maria K.C."/>
            <person name="Allen S.E."/>
            <person name="Farag S."/>
            <person name="Shank E.A."/>
            <person name="Bowers A."/>
        </authorList>
    </citation>
    <scope>NUCLEOTIDE SEQUENCE [LARGE SCALE GENOMIC DNA]</scope>
    <source>
        <strain evidence="1 2">AFS010695</strain>
    </source>
</reference>
<name>A0A2A8PT59_BACCE</name>
<dbReference type="RefSeq" id="WP_097807657.1">
    <property type="nucleotide sequence ID" value="NZ_NTWE01000035.1"/>
</dbReference>
<dbReference type="Proteomes" id="UP000220635">
    <property type="component" value="Unassembled WGS sequence"/>
</dbReference>
<dbReference type="PANTHER" id="PTHR34351:SF2">
    <property type="entry name" value="DUF58 DOMAIN-CONTAINING PROTEIN"/>
    <property type="match status" value="1"/>
</dbReference>
<organism evidence="1 2">
    <name type="scientific">Bacillus cereus</name>
    <dbReference type="NCBI Taxonomy" id="1396"/>
    <lineage>
        <taxon>Bacteria</taxon>
        <taxon>Bacillati</taxon>
        <taxon>Bacillota</taxon>
        <taxon>Bacilli</taxon>
        <taxon>Bacillales</taxon>
        <taxon>Bacillaceae</taxon>
        <taxon>Bacillus</taxon>
        <taxon>Bacillus cereus group</taxon>
    </lineage>
</organism>
<protein>
    <submittedName>
        <fullName evidence="1">Uncharacterized protein</fullName>
    </submittedName>
</protein>
<gene>
    <name evidence="1" type="ORF">CN425_19000</name>
</gene>
<comment type="caution">
    <text evidence="1">The sequence shown here is derived from an EMBL/GenBank/DDBJ whole genome shotgun (WGS) entry which is preliminary data.</text>
</comment>
<dbReference type="PANTHER" id="PTHR34351">
    <property type="entry name" value="SLR1927 PROTEIN-RELATED"/>
    <property type="match status" value="1"/>
</dbReference>
<evidence type="ECO:0000313" key="1">
    <source>
        <dbReference type="EMBL" id="PEV99563.1"/>
    </source>
</evidence>
<sequence>MKQTTIYTFLADSYMVGFMTVVTLILCIVSSNVLLFSILFFYFIMVAFARMYIHFASRMHWKFHQGGKNMFIGETNTCTVHISNPSLFPMLRVIFRFTCDPKLAWQHDNLNKNKSTGSHYTMTFHMKGEETLTFDLQGMAKQRGIAKWNEVEIVISDPFRLITKHITYQQCEMPLFSVLPLVPNIQVPELQEWSLGFRKAMSAPLYDETKVMGIKSYENEDFRSIHWGATAKTGVITAKKYERTQSDKYAVYVNLLNKNGLSIRHDVEELIEVAAGVCKQLLLQDCSFELWLNCAKENGLLHIKNGNNRKHLQRTLELLANINEHDLPVSSFYFYKAGFHQKEMDAIPLIIGTAPKRNSRNDKWIVIKE</sequence>
<dbReference type="OrthoDB" id="9789943at2"/>
<evidence type="ECO:0000313" key="2">
    <source>
        <dbReference type="Proteomes" id="UP000220635"/>
    </source>
</evidence>